<gene>
    <name evidence="1" type="ORF">GN234_08495</name>
</gene>
<dbReference type="KEGG" id="pbz:GN234_08495"/>
<name>A0A6N1CM42_9PSED</name>
<dbReference type="AlphaFoldDB" id="A0A6N1CM42"/>
<protein>
    <submittedName>
        <fullName evidence="1">Uncharacterized protein</fullName>
    </submittedName>
</protein>
<accession>A0A6N1CM42</accession>
<dbReference type="EMBL" id="CP048810">
    <property type="protein sequence ID" value="QKS80421.1"/>
    <property type="molecule type" value="Genomic_DNA"/>
</dbReference>
<keyword evidence="2" id="KW-1185">Reference proteome</keyword>
<sequence length="82" mass="8934">MSKTRTDTERPTAVAALPEPVQTESPAPIGPARMFRDTRYTSRTLIMPDGSTLPVIAGQVTACGDDQYAFLKAHPDMQLLTE</sequence>
<dbReference type="RefSeq" id="WP_176687556.1">
    <property type="nucleotide sequence ID" value="NZ_CP048810.1"/>
</dbReference>
<reference evidence="1 2" key="1">
    <citation type="submission" date="2020-02" db="EMBL/GenBank/DDBJ databases">
        <authorList>
            <person name="Liang J."/>
        </authorList>
    </citation>
    <scope>NUCLEOTIDE SEQUENCE [LARGE SCALE GENOMIC DNA]</scope>
    <source>
        <strain evidence="1 2">L22-9</strain>
    </source>
</reference>
<dbReference type="Proteomes" id="UP000509545">
    <property type="component" value="Chromosome"/>
</dbReference>
<organism evidence="1 2">
    <name type="scientific">Pseudomonas bijieensis</name>
    <dbReference type="NCBI Taxonomy" id="2681983"/>
    <lineage>
        <taxon>Bacteria</taxon>
        <taxon>Pseudomonadati</taxon>
        <taxon>Pseudomonadota</taxon>
        <taxon>Gammaproteobacteria</taxon>
        <taxon>Pseudomonadales</taxon>
        <taxon>Pseudomonadaceae</taxon>
        <taxon>Pseudomonas</taxon>
    </lineage>
</organism>
<evidence type="ECO:0000313" key="1">
    <source>
        <dbReference type="EMBL" id="QKS80421.1"/>
    </source>
</evidence>
<evidence type="ECO:0000313" key="2">
    <source>
        <dbReference type="Proteomes" id="UP000509545"/>
    </source>
</evidence>
<proteinExistence type="predicted"/>